<reference evidence="3" key="1">
    <citation type="submission" date="2022-05" db="EMBL/GenBank/DDBJ databases">
        <title>Comparative genomics of Staphylococcus equorum isolates.</title>
        <authorList>
            <person name="Luelf R.H."/>
        </authorList>
    </citation>
    <scope>NUCLEOTIDE SEQUENCE</scope>
    <source>
        <strain evidence="3">TMW 2.2497</strain>
    </source>
</reference>
<evidence type="ECO:0000313" key="3">
    <source>
        <dbReference type="EMBL" id="MDG0845985.1"/>
    </source>
</evidence>
<proteinExistence type="inferred from homology"/>
<evidence type="ECO:0000259" key="2">
    <source>
        <dbReference type="Pfam" id="PF11181"/>
    </source>
</evidence>
<gene>
    <name evidence="3" type="ORF">M4L89_07070</name>
</gene>
<protein>
    <submittedName>
        <fullName evidence="3">General stress protein</fullName>
    </submittedName>
</protein>
<dbReference type="KEGG" id="seqo:SE1039_01040"/>
<feature type="domain" description="General stress protein 17M-like" evidence="2">
    <location>
        <begin position="3"/>
        <end position="91"/>
    </location>
</feature>
<dbReference type="InterPro" id="IPR025889">
    <property type="entry name" value="GSP17M-like_dom"/>
</dbReference>
<sequence length="110" mass="12064">MAPVVKPYTNDSALVADVKALKDRGIGSQDIYVLSNDKNRTAEVTEQIKVTAVDYNEVDIDEDFDSKAEELKEKLSILGVPSSDADTCDADMKEAKVILIVTDFRVKGLL</sequence>
<keyword evidence="4" id="KW-1185">Reference proteome</keyword>
<dbReference type="Proteomes" id="UP001152422">
    <property type="component" value="Unassembled WGS sequence"/>
</dbReference>
<evidence type="ECO:0000313" key="4">
    <source>
        <dbReference type="Proteomes" id="UP001152422"/>
    </source>
</evidence>
<dbReference type="AlphaFoldDB" id="A0A9X4L3A0"/>
<dbReference type="RefSeq" id="WP_002511930.1">
    <property type="nucleotide sequence ID" value="NZ_CP013114.1"/>
</dbReference>
<evidence type="ECO:0000256" key="1">
    <source>
        <dbReference type="ARBA" id="ARBA00008128"/>
    </source>
</evidence>
<dbReference type="Pfam" id="PF11181">
    <property type="entry name" value="YflT"/>
    <property type="match status" value="1"/>
</dbReference>
<comment type="similarity">
    <text evidence="1">Belongs to the UPF0355 family.</text>
</comment>
<name>A0A9X4L3A0_9STAP</name>
<dbReference type="EMBL" id="JAMBQA010000003">
    <property type="protein sequence ID" value="MDG0845985.1"/>
    <property type="molecule type" value="Genomic_DNA"/>
</dbReference>
<comment type="caution">
    <text evidence="3">The sequence shown here is derived from an EMBL/GenBank/DDBJ whole genome shotgun (WGS) entry which is preliminary data.</text>
</comment>
<accession>A0A9X4L3A0</accession>
<organism evidence="3 4">
    <name type="scientific">Staphylococcus equorum</name>
    <dbReference type="NCBI Taxonomy" id="246432"/>
    <lineage>
        <taxon>Bacteria</taxon>
        <taxon>Bacillati</taxon>
        <taxon>Bacillota</taxon>
        <taxon>Bacilli</taxon>
        <taxon>Bacillales</taxon>
        <taxon>Staphylococcaceae</taxon>
        <taxon>Staphylococcus</taxon>
    </lineage>
</organism>